<evidence type="ECO:0000256" key="1">
    <source>
        <dbReference type="ARBA" id="ARBA00022723"/>
    </source>
</evidence>
<dbReference type="OMA" id="KRQYKSR"/>
<comment type="caution">
    <text evidence="7">The sequence shown here is derived from an EMBL/GenBank/DDBJ whole genome shotgun (WGS) entry which is preliminary data.</text>
</comment>
<dbReference type="Pfam" id="PF00096">
    <property type="entry name" value="zf-C2H2"/>
    <property type="match status" value="1"/>
</dbReference>
<dbReference type="InterPro" id="IPR013087">
    <property type="entry name" value="Znf_C2H2_type"/>
</dbReference>
<keyword evidence="8" id="KW-1185">Reference proteome</keyword>
<feature type="compositionally biased region" description="Polar residues" evidence="5">
    <location>
        <begin position="1"/>
        <end position="19"/>
    </location>
</feature>
<proteinExistence type="predicted"/>
<accession>A0A1D2MQ93</accession>
<protein>
    <submittedName>
        <fullName evidence="7">Krueppel-like factor 3</fullName>
    </submittedName>
</protein>
<evidence type="ECO:0000259" key="6">
    <source>
        <dbReference type="PROSITE" id="PS50157"/>
    </source>
</evidence>
<keyword evidence="3" id="KW-0862">Zinc</keyword>
<keyword evidence="2 4" id="KW-0863">Zinc-finger</keyword>
<dbReference type="OrthoDB" id="6145499at2759"/>
<dbReference type="EMBL" id="LJIJ01000692">
    <property type="protein sequence ID" value="ODM95270.1"/>
    <property type="molecule type" value="Genomic_DNA"/>
</dbReference>
<feature type="domain" description="C2H2-type" evidence="6">
    <location>
        <begin position="154"/>
        <end position="183"/>
    </location>
</feature>
<evidence type="ECO:0000256" key="3">
    <source>
        <dbReference type="ARBA" id="ARBA00022833"/>
    </source>
</evidence>
<evidence type="ECO:0000256" key="4">
    <source>
        <dbReference type="PROSITE-ProRule" id="PRU00042"/>
    </source>
</evidence>
<gene>
    <name evidence="7" type="ORF">Ocin01_11413</name>
</gene>
<sequence length="277" mass="30649">MYPPNQNEIERLSSQLGVQSSTPASPLPLLSPSGEMEVVENVVEMSATRSSCEQPSQPTIRASTSPPPQSEPEPTSVEVQINAAPPSTSSEAEVEEISPTNNLCQLPAPPFIDTPTPQSEPERPDRAESVETMIESLIGNITVPQAPQLQRRVVNCDFEGCGRSFATAANFRIHYRVHTGEKPFQCQWPGCLHRFARKSLLKTHSRLHVITTPFQCEPCNLFLNNTRHLALHLKTVEHLEASRIMKQHELSSSNLTPNSPYGRKNLGLPMFSLSKPI</sequence>
<dbReference type="GO" id="GO:0000978">
    <property type="term" value="F:RNA polymerase II cis-regulatory region sequence-specific DNA binding"/>
    <property type="evidence" value="ECO:0007669"/>
    <property type="project" value="TreeGrafter"/>
</dbReference>
<feature type="compositionally biased region" description="Polar residues" evidence="5">
    <location>
        <begin position="47"/>
        <end position="62"/>
    </location>
</feature>
<name>A0A1D2MQ93_ORCCI</name>
<feature type="region of interest" description="Disordered" evidence="5">
    <location>
        <begin position="1"/>
        <end position="127"/>
    </location>
</feature>
<dbReference type="PANTHER" id="PTHR23235">
    <property type="entry name" value="KRUEPPEL-LIKE TRANSCRIPTION FACTOR"/>
    <property type="match status" value="1"/>
</dbReference>
<dbReference type="FunFam" id="3.30.160.60:FF:000007">
    <property type="entry name" value="Basic krueppel-like factor 3"/>
    <property type="match status" value="1"/>
</dbReference>
<dbReference type="PROSITE" id="PS00028">
    <property type="entry name" value="ZINC_FINGER_C2H2_1"/>
    <property type="match status" value="3"/>
</dbReference>
<dbReference type="AlphaFoldDB" id="A0A1D2MQ93"/>
<dbReference type="SUPFAM" id="SSF57667">
    <property type="entry name" value="beta-beta-alpha zinc fingers"/>
    <property type="match status" value="2"/>
</dbReference>
<organism evidence="7 8">
    <name type="scientific">Orchesella cincta</name>
    <name type="common">Springtail</name>
    <name type="synonym">Podura cincta</name>
    <dbReference type="NCBI Taxonomy" id="48709"/>
    <lineage>
        <taxon>Eukaryota</taxon>
        <taxon>Metazoa</taxon>
        <taxon>Ecdysozoa</taxon>
        <taxon>Arthropoda</taxon>
        <taxon>Hexapoda</taxon>
        <taxon>Collembola</taxon>
        <taxon>Entomobryomorpha</taxon>
        <taxon>Entomobryoidea</taxon>
        <taxon>Orchesellidae</taxon>
        <taxon>Orchesellinae</taxon>
        <taxon>Orchesella</taxon>
    </lineage>
</organism>
<dbReference type="PANTHER" id="PTHR23235:SF150">
    <property type="entry name" value="KRUEPPEL-LIKE FACTOR LUNA"/>
    <property type="match status" value="1"/>
</dbReference>
<evidence type="ECO:0000313" key="7">
    <source>
        <dbReference type="EMBL" id="ODM95270.1"/>
    </source>
</evidence>
<feature type="compositionally biased region" description="Low complexity" evidence="5">
    <location>
        <begin position="20"/>
        <end position="45"/>
    </location>
</feature>
<keyword evidence="1" id="KW-0479">Metal-binding</keyword>
<reference evidence="7 8" key="1">
    <citation type="journal article" date="2016" name="Genome Biol. Evol.">
        <title>Gene Family Evolution Reflects Adaptation to Soil Environmental Stressors in the Genome of the Collembolan Orchesella cincta.</title>
        <authorList>
            <person name="Faddeeva-Vakhrusheva A."/>
            <person name="Derks M.F."/>
            <person name="Anvar S.Y."/>
            <person name="Agamennone V."/>
            <person name="Suring W."/>
            <person name="Smit S."/>
            <person name="van Straalen N.M."/>
            <person name="Roelofs D."/>
        </authorList>
    </citation>
    <scope>NUCLEOTIDE SEQUENCE [LARGE SCALE GENOMIC DNA]</scope>
    <source>
        <tissue evidence="7">Mixed pool</tissue>
    </source>
</reference>
<evidence type="ECO:0000313" key="8">
    <source>
        <dbReference type="Proteomes" id="UP000094527"/>
    </source>
</evidence>
<dbReference type="GO" id="GO:0000981">
    <property type="term" value="F:DNA-binding transcription factor activity, RNA polymerase II-specific"/>
    <property type="evidence" value="ECO:0007669"/>
    <property type="project" value="TreeGrafter"/>
</dbReference>
<dbReference type="InterPro" id="IPR036236">
    <property type="entry name" value="Znf_C2H2_sf"/>
</dbReference>
<dbReference type="PROSITE" id="PS50157">
    <property type="entry name" value="ZINC_FINGER_C2H2_2"/>
    <property type="match status" value="2"/>
</dbReference>
<feature type="domain" description="C2H2-type" evidence="6">
    <location>
        <begin position="184"/>
        <end position="213"/>
    </location>
</feature>
<evidence type="ECO:0000256" key="5">
    <source>
        <dbReference type="SAM" id="MobiDB-lite"/>
    </source>
</evidence>
<dbReference type="STRING" id="48709.A0A1D2MQ93"/>
<dbReference type="Proteomes" id="UP000094527">
    <property type="component" value="Unassembled WGS sequence"/>
</dbReference>
<dbReference type="GO" id="GO:0008270">
    <property type="term" value="F:zinc ion binding"/>
    <property type="evidence" value="ECO:0007669"/>
    <property type="project" value="UniProtKB-KW"/>
</dbReference>
<dbReference type="SMART" id="SM00355">
    <property type="entry name" value="ZnF_C2H2"/>
    <property type="match status" value="3"/>
</dbReference>
<dbReference type="Gene3D" id="3.30.160.60">
    <property type="entry name" value="Classic Zinc Finger"/>
    <property type="match status" value="1"/>
</dbReference>
<evidence type="ECO:0000256" key="2">
    <source>
        <dbReference type="ARBA" id="ARBA00022771"/>
    </source>
</evidence>